<evidence type="ECO:0000313" key="1">
    <source>
        <dbReference type="EMBL" id="SDY99836.1"/>
    </source>
</evidence>
<sequence>MTIQLIASRSTDSGELRDEVKKLASRKVLRFLDAASYSPYLAAARVYLENPVCAPEHVALYTVSGWDGDMPDQPFVPDGTAEDDARLSKHILEDANPVVWLRMLSNNALCQVSIAEGFRGPNAHFVGDAHALGHAFAVAAEDLRSGAAKLALVVAFDTADEDSEKPSGRAPTQAAAVSLAAGGTDVLPALFARSDVAAARNESALSAMLSCLEAGAR</sequence>
<organism evidence="1 2">
    <name type="scientific">Amycolatopsis xylanica</name>
    <dbReference type="NCBI Taxonomy" id="589385"/>
    <lineage>
        <taxon>Bacteria</taxon>
        <taxon>Bacillati</taxon>
        <taxon>Actinomycetota</taxon>
        <taxon>Actinomycetes</taxon>
        <taxon>Pseudonocardiales</taxon>
        <taxon>Pseudonocardiaceae</taxon>
        <taxon>Amycolatopsis</taxon>
    </lineage>
</organism>
<dbReference type="RefSeq" id="WP_091295564.1">
    <property type="nucleotide sequence ID" value="NZ_FNON01000008.1"/>
</dbReference>
<dbReference type="InterPro" id="IPR016039">
    <property type="entry name" value="Thiolase-like"/>
</dbReference>
<proteinExistence type="predicted"/>
<dbReference type="Proteomes" id="UP000199515">
    <property type="component" value="Unassembled WGS sequence"/>
</dbReference>
<dbReference type="AlphaFoldDB" id="A0A1H3PFG1"/>
<dbReference type="STRING" id="589385.SAMN05421504_108190"/>
<dbReference type="SUPFAM" id="SSF53901">
    <property type="entry name" value="Thiolase-like"/>
    <property type="match status" value="1"/>
</dbReference>
<evidence type="ECO:0000313" key="2">
    <source>
        <dbReference type="Proteomes" id="UP000199515"/>
    </source>
</evidence>
<keyword evidence="2" id="KW-1185">Reference proteome</keyword>
<dbReference type="OrthoDB" id="9844434at2"/>
<name>A0A1H3PFG1_9PSEU</name>
<gene>
    <name evidence="1" type="ORF">SAMN05421504_108190</name>
</gene>
<dbReference type="EMBL" id="FNON01000008">
    <property type="protein sequence ID" value="SDY99836.1"/>
    <property type="molecule type" value="Genomic_DNA"/>
</dbReference>
<accession>A0A1H3PFG1</accession>
<dbReference type="Gene3D" id="3.40.47.10">
    <property type="match status" value="1"/>
</dbReference>
<dbReference type="GO" id="GO:0016746">
    <property type="term" value="F:acyltransferase activity"/>
    <property type="evidence" value="ECO:0007669"/>
    <property type="project" value="InterPro"/>
</dbReference>
<reference evidence="1 2" key="1">
    <citation type="submission" date="2016-10" db="EMBL/GenBank/DDBJ databases">
        <authorList>
            <person name="de Groot N.N."/>
        </authorList>
    </citation>
    <scope>NUCLEOTIDE SEQUENCE [LARGE SCALE GENOMIC DNA]</scope>
    <source>
        <strain evidence="1 2">CPCC 202699</strain>
    </source>
</reference>
<protein>
    <submittedName>
        <fullName evidence="1">Uncharacterized protein</fullName>
    </submittedName>
</protein>